<keyword evidence="2" id="KW-1185">Reference proteome</keyword>
<evidence type="ECO:0000313" key="2">
    <source>
        <dbReference type="Proteomes" id="UP000199627"/>
    </source>
</evidence>
<dbReference type="RefSeq" id="WP_139166205.1">
    <property type="nucleotide sequence ID" value="NZ_FNKL01000001.1"/>
</dbReference>
<proteinExistence type="predicted"/>
<evidence type="ECO:0008006" key="3">
    <source>
        <dbReference type="Google" id="ProtNLM"/>
    </source>
</evidence>
<reference evidence="2" key="1">
    <citation type="submission" date="2016-10" db="EMBL/GenBank/DDBJ databases">
        <authorList>
            <person name="Varghese N."/>
            <person name="Submissions S."/>
        </authorList>
    </citation>
    <scope>NUCLEOTIDE SEQUENCE [LARGE SCALE GENOMIC DNA]</scope>
    <source>
        <strain evidence="2">DSM 17072</strain>
    </source>
</reference>
<dbReference type="AlphaFoldDB" id="A0A1H0YCA6"/>
<sequence>MTRITLIVFILFMFGCKKGPNKSEQVLAKIDTAKNEAKVSESNKIYTCEDILREIVLSSDVEAVKKFKDIFIRVENISEDKITIELYTKNNLSDSPGQKQIVENAVAWLEFLPSSNQLQDITLDPESPKIANYDKNILSKVNILQTCGIKPTTKKTVEKVASKTDCKEVKGEMVTGEECMIASGTLQSVYNEIVNKGLVQDSKFLSKELPKKTNSMNISENESGLMQVKYTINAKTINIEMDYPGGVTNIDLEQKSDGIKRKITYSAD</sequence>
<dbReference type="EMBL" id="FNKL01000001">
    <property type="protein sequence ID" value="SDQ12808.1"/>
    <property type="molecule type" value="Genomic_DNA"/>
</dbReference>
<protein>
    <recommendedName>
        <fullName evidence="3">Lipoprotein</fullName>
    </recommendedName>
</protein>
<dbReference type="OrthoDB" id="1445262at2"/>
<dbReference type="PROSITE" id="PS51257">
    <property type="entry name" value="PROKAR_LIPOPROTEIN"/>
    <property type="match status" value="1"/>
</dbReference>
<dbReference type="Proteomes" id="UP000199627">
    <property type="component" value="Unassembled WGS sequence"/>
</dbReference>
<evidence type="ECO:0000313" key="1">
    <source>
        <dbReference type="EMBL" id="SDQ12808.1"/>
    </source>
</evidence>
<name>A0A1H0YCA6_9FLAO</name>
<gene>
    <name evidence="1" type="ORF">SAMN05421664_0637</name>
</gene>
<accession>A0A1H0YCA6</accession>
<organism evidence="1 2">
    <name type="scientific">Chryseobacterium soldanellicola</name>
    <dbReference type="NCBI Taxonomy" id="311333"/>
    <lineage>
        <taxon>Bacteria</taxon>
        <taxon>Pseudomonadati</taxon>
        <taxon>Bacteroidota</taxon>
        <taxon>Flavobacteriia</taxon>
        <taxon>Flavobacteriales</taxon>
        <taxon>Weeksellaceae</taxon>
        <taxon>Chryseobacterium group</taxon>
        <taxon>Chryseobacterium</taxon>
    </lineage>
</organism>
<dbReference type="STRING" id="311333.SAMN05421664_0637"/>